<dbReference type="AlphaFoldDB" id="A0A059F0G0"/>
<evidence type="ECO:0000256" key="7">
    <source>
        <dbReference type="SAM" id="MobiDB-lite"/>
    </source>
</evidence>
<keyword evidence="4" id="KW-0206">Cytoskeleton</keyword>
<organism evidence="9 10">
    <name type="scientific">Anncaliia algerae PRA339</name>
    <dbReference type="NCBI Taxonomy" id="1288291"/>
    <lineage>
        <taxon>Eukaryota</taxon>
        <taxon>Fungi</taxon>
        <taxon>Fungi incertae sedis</taxon>
        <taxon>Microsporidia</taxon>
        <taxon>Tubulinosematoidea</taxon>
        <taxon>Tubulinosematidae</taxon>
        <taxon>Anncaliia</taxon>
    </lineage>
</organism>
<evidence type="ECO:0000256" key="3">
    <source>
        <dbReference type="ARBA" id="ARBA00023054"/>
    </source>
</evidence>
<evidence type="ECO:0000256" key="5">
    <source>
        <dbReference type="ARBA" id="ARBA00023306"/>
    </source>
</evidence>
<reference evidence="10" key="1">
    <citation type="submission" date="2013-02" db="EMBL/GenBank/DDBJ databases">
        <authorList>
            <consortium name="The Broad Institute Genome Sequencing Platform"/>
            <person name="Cuomo C."/>
            <person name="Becnel J."/>
            <person name="Sanscrainte N."/>
            <person name="Walker B."/>
            <person name="Young S.K."/>
            <person name="Zeng Q."/>
            <person name="Gargeya S."/>
            <person name="Fitzgerald M."/>
            <person name="Haas B."/>
            <person name="Abouelleil A."/>
            <person name="Alvarado L."/>
            <person name="Arachchi H.M."/>
            <person name="Berlin A.M."/>
            <person name="Chapman S.B."/>
            <person name="Dewar J."/>
            <person name="Goldberg J."/>
            <person name="Griggs A."/>
            <person name="Gujja S."/>
            <person name="Hansen M."/>
            <person name="Howarth C."/>
            <person name="Imamovic A."/>
            <person name="Larimer J."/>
            <person name="McCowan C."/>
            <person name="Murphy C."/>
            <person name="Neiman D."/>
            <person name="Pearson M."/>
            <person name="Priest M."/>
            <person name="Roberts A."/>
            <person name="Saif S."/>
            <person name="Shea T."/>
            <person name="Sisk P."/>
            <person name="Sykes S."/>
            <person name="Wortman J."/>
            <person name="Nusbaum C."/>
            <person name="Birren B."/>
        </authorList>
    </citation>
    <scope>NUCLEOTIDE SEQUENCE [LARGE SCALE GENOMIC DNA]</scope>
    <source>
        <strain evidence="10">PRA339</strain>
    </source>
</reference>
<dbReference type="InterPro" id="IPR038558">
    <property type="entry name" value="SAS-6_N_sf"/>
</dbReference>
<evidence type="ECO:0000256" key="1">
    <source>
        <dbReference type="ARBA" id="ARBA00004300"/>
    </source>
</evidence>
<dbReference type="Proteomes" id="UP000030655">
    <property type="component" value="Unassembled WGS sequence"/>
</dbReference>
<keyword evidence="10" id="KW-1185">Reference proteome</keyword>
<sequence length="375" mass="45326">MRESIFSGRIPISSPNEDIPWQMKCDITRREDKLEIRLIDIKDLFSFFVCTISSGDFYLLKREQDIRVDFETFIRKTVEMFHSLTRNKLIGMFNRETNKFIFLERNDFKNIIRLELKFTKPEELHYKRYLSDLIYRMETDNIKLIKENNFLKEQCKNGDIEMSEKIKFLEMDLREGERRSNNLMKELGALEEKYMKKSNAFDSLEKENYEMREDLKKLSYEMEKIKDNENKITLHNRKVNELTIANKKLEDKISDLEEMNKLLEEEIEGLKKNYEEKREESKEIKSTNIRMKKEYEEIKIKYKEMDEQYKLLKNASKNNESKLKELENENKILKKQLENTHSVYHHFYNKSNNKDVSPESDESVFNTVRPESPPK</sequence>
<evidence type="ECO:0000313" key="10">
    <source>
        <dbReference type="Proteomes" id="UP000030655"/>
    </source>
</evidence>
<dbReference type="Gene3D" id="2.170.210.20">
    <property type="entry name" value="Spindle assembly abnormal protein 6, N-terminal domain"/>
    <property type="match status" value="1"/>
</dbReference>
<gene>
    <name evidence="9" type="ORF">H312_01967</name>
</gene>
<accession>A0A059F0G0</accession>
<feature type="domain" description="Spindle assembly abnormal protein 6 N-terminal" evidence="8">
    <location>
        <begin position="22"/>
        <end position="118"/>
    </location>
</feature>
<evidence type="ECO:0000313" key="9">
    <source>
        <dbReference type="EMBL" id="KCZ80640.1"/>
    </source>
</evidence>
<dbReference type="InterPro" id="IPR032396">
    <property type="entry name" value="SAS-6_N"/>
</dbReference>
<keyword evidence="2" id="KW-0963">Cytoplasm</keyword>
<evidence type="ECO:0000256" key="2">
    <source>
        <dbReference type="ARBA" id="ARBA00022490"/>
    </source>
</evidence>
<feature type="region of interest" description="Disordered" evidence="7">
    <location>
        <begin position="348"/>
        <end position="375"/>
    </location>
</feature>
<comment type="subcellular location">
    <subcellularLocation>
        <location evidence="1">Cytoplasm</location>
        <location evidence="1">Cytoskeleton</location>
        <location evidence="1">Microtubule organizing center</location>
        <location evidence="1">Centrosome</location>
    </subcellularLocation>
</comment>
<evidence type="ECO:0000259" key="8">
    <source>
        <dbReference type="Pfam" id="PF16531"/>
    </source>
</evidence>
<dbReference type="HOGENOM" id="CLU_738101_0_0_1"/>
<evidence type="ECO:0000256" key="6">
    <source>
        <dbReference type="SAM" id="Coils"/>
    </source>
</evidence>
<dbReference type="STRING" id="1288291.A0A059F0G0"/>
<dbReference type="PANTHER" id="PTHR44281:SF2">
    <property type="entry name" value="SPINDLE ASSEMBLY ABNORMAL PROTEIN 6 HOMOLOG"/>
    <property type="match status" value="1"/>
</dbReference>
<feature type="coiled-coil region" evidence="6">
    <location>
        <begin position="166"/>
        <end position="343"/>
    </location>
</feature>
<proteinExistence type="predicted"/>
<dbReference type="VEuPathDB" id="MicrosporidiaDB:H312_01967"/>
<evidence type="ECO:0000256" key="4">
    <source>
        <dbReference type="ARBA" id="ARBA00023212"/>
    </source>
</evidence>
<dbReference type="OrthoDB" id="49058at2759"/>
<keyword evidence="3 6" id="KW-0175">Coiled coil</keyword>
<dbReference type="Pfam" id="PF16531">
    <property type="entry name" value="SAS-6_N"/>
    <property type="match status" value="1"/>
</dbReference>
<name>A0A059F0G0_9MICR</name>
<protein>
    <recommendedName>
        <fullName evidence="8">Spindle assembly abnormal protein 6 N-terminal domain-containing protein</fullName>
    </recommendedName>
</protein>
<reference evidence="9 10" key="2">
    <citation type="submission" date="2014-03" db="EMBL/GenBank/DDBJ databases">
        <title>The Genome Sequence of Anncaliia algerae insect isolate PRA339.</title>
        <authorList>
            <consortium name="The Broad Institute Genome Sequencing Platform"/>
            <consortium name="The Broad Institute Genome Sequencing Center for Infectious Disease"/>
            <person name="Cuomo C."/>
            <person name="Becnel J."/>
            <person name="Sanscrainte N."/>
            <person name="Walker B."/>
            <person name="Young S.K."/>
            <person name="Zeng Q."/>
            <person name="Gargeya S."/>
            <person name="Fitzgerald M."/>
            <person name="Haas B."/>
            <person name="Abouelleil A."/>
            <person name="Alvarado L."/>
            <person name="Arachchi H.M."/>
            <person name="Berlin A.M."/>
            <person name="Chapman S.B."/>
            <person name="Dewar J."/>
            <person name="Goldberg J."/>
            <person name="Griggs A."/>
            <person name="Gujja S."/>
            <person name="Hansen M."/>
            <person name="Howarth C."/>
            <person name="Imamovic A."/>
            <person name="Larimer J."/>
            <person name="McCowan C."/>
            <person name="Murphy C."/>
            <person name="Neiman D."/>
            <person name="Pearson M."/>
            <person name="Priest M."/>
            <person name="Roberts A."/>
            <person name="Saif S."/>
            <person name="Shea T."/>
            <person name="Sisk P."/>
            <person name="Sykes S."/>
            <person name="Wortman J."/>
            <person name="Nusbaum C."/>
            <person name="Birren B."/>
        </authorList>
    </citation>
    <scope>NUCLEOTIDE SEQUENCE [LARGE SCALE GENOMIC DNA]</scope>
    <source>
        <strain evidence="9 10">PRA339</strain>
    </source>
</reference>
<keyword evidence="5" id="KW-0131">Cell cycle</keyword>
<dbReference type="EMBL" id="KK365170">
    <property type="protein sequence ID" value="KCZ80640.1"/>
    <property type="molecule type" value="Genomic_DNA"/>
</dbReference>
<dbReference type="PANTHER" id="PTHR44281">
    <property type="entry name" value="SPINDLE ASSEMBLY ABNORMAL PROTEIN 6 HOMOLOG"/>
    <property type="match status" value="1"/>
</dbReference>